<keyword evidence="1" id="KW-0472">Membrane</keyword>
<dbReference type="KEGG" id="nano:G5V58_25270"/>
<gene>
    <name evidence="2" type="ORF">G5V58_25270</name>
</gene>
<feature type="transmembrane region" description="Helical" evidence="1">
    <location>
        <begin position="286"/>
        <end position="308"/>
    </location>
</feature>
<organism evidence="2 3">
    <name type="scientific">Nocardioides anomalus</name>
    <dbReference type="NCBI Taxonomy" id="2712223"/>
    <lineage>
        <taxon>Bacteria</taxon>
        <taxon>Bacillati</taxon>
        <taxon>Actinomycetota</taxon>
        <taxon>Actinomycetes</taxon>
        <taxon>Propionibacteriales</taxon>
        <taxon>Nocardioidaceae</taxon>
        <taxon>Nocardioides</taxon>
    </lineage>
</organism>
<evidence type="ECO:0000313" key="2">
    <source>
        <dbReference type="EMBL" id="QIG45609.1"/>
    </source>
</evidence>
<reference evidence="2 3" key="1">
    <citation type="submission" date="2020-02" db="EMBL/GenBank/DDBJ databases">
        <title>Full genome sequence of Nocardioides sp. R-3366.</title>
        <authorList>
            <person name="Im W.-T."/>
        </authorList>
    </citation>
    <scope>NUCLEOTIDE SEQUENCE [LARGE SCALE GENOMIC DNA]</scope>
    <source>
        <strain evidence="2 3">R-3366</strain>
    </source>
</reference>
<dbReference type="RefSeq" id="WP_165238347.1">
    <property type="nucleotide sequence ID" value="NZ_CP049257.1"/>
</dbReference>
<evidence type="ECO:0000256" key="1">
    <source>
        <dbReference type="SAM" id="Phobius"/>
    </source>
</evidence>
<sequence>MSELQRQLAEAAAQVAHVQAQLTVAQGGVAPTAGAPPSTPVPAVPYGAPHAFTVMGQPVDVSSYLSPQATEQLRSSLQALGLGHSALFGGMAGPPAPPEPVAPLADPPRRVPLSFRLATFDLSWYELFLLVILTAAPIAVWVYFPVVVPAALLLAVAVIAAFRGRRYARRIGMLKWGKAATVTHSEVLTQGTYYGGLTYNNMRKRTARGWDVSTIWYSGPAYTNKIDYTLDGVAGSLTYRGLLYTNGVVLADSRDPSRALCVVEYPYSVKPGPDGQLTGEVSLGRWVGIAVTVFVEALVVVLAVEAVVELWLR</sequence>
<feature type="transmembrane region" description="Helical" evidence="1">
    <location>
        <begin position="142"/>
        <end position="162"/>
    </location>
</feature>
<protein>
    <submittedName>
        <fullName evidence="2">Uncharacterized protein</fullName>
    </submittedName>
</protein>
<dbReference type="EMBL" id="CP049257">
    <property type="protein sequence ID" value="QIG45609.1"/>
    <property type="molecule type" value="Genomic_DNA"/>
</dbReference>
<keyword evidence="3" id="KW-1185">Reference proteome</keyword>
<keyword evidence="1" id="KW-0812">Transmembrane</keyword>
<evidence type="ECO:0000313" key="3">
    <source>
        <dbReference type="Proteomes" id="UP000502996"/>
    </source>
</evidence>
<proteinExistence type="predicted"/>
<name>A0A6G6WK50_9ACTN</name>
<accession>A0A6G6WK50</accession>
<dbReference type="AlphaFoldDB" id="A0A6G6WK50"/>
<keyword evidence="1" id="KW-1133">Transmembrane helix</keyword>
<dbReference type="Proteomes" id="UP000502996">
    <property type="component" value="Chromosome"/>
</dbReference>